<accession>A0A7Y9T294</accession>
<organism evidence="3 4">
    <name type="scientific">Tunturiibacter lichenicola</name>
    <dbReference type="NCBI Taxonomy" id="2051959"/>
    <lineage>
        <taxon>Bacteria</taxon>
        <taxon>Pseudomonadati</taxon>
        <taxon>Acidobacteriota</taxon>
        <taxon>Terriglobia</taxon>
        <taxon>Terriglobales</taxon>
        <taxon>Acidobacteriaceae</taxon>
        <taxon>Tunturiibacter</taxon>
    </lineage>
</organism>
<dbReference type="Proteomes" id="UP000534186">
    <property type="component" value="Unassembled WGS sequence"/>
</dbReference>
<reference evidence="3 4" key="1">
    <citation type="submission" date="2020-07" db="EMBL/GenBank/DDBJ databases">
        <title>Genomic Encyclopedia of Type Strains, Phase IV (KMG-V): Genome sequencing to study the core and pangenomes of soil and plant-associated prokaryotes.</title>
        <authorList>
            <person name="Whitman W."/>
        </authorList>
    </citation>
    <scope>NUCLEOTIDE SEQUENCE [LARGE SCALE GENOMIC DNA]</scope>
    <source>
        <strain evidence="3 4">M8UP30</strain>
    </source>
</reference>
<gene>
    <name evidence="3" type="ORF">HDF12_001286</name>
</gene>
<evidence type="ECO:0000313" key="3">
    <source>
        <dbReference type="EMBL" id="NYF50921.1"/>
    </source>
</evidence>
<keyword evidence="2" id="KW-0472">Membrane</keyword>
<evidence type="ECO:0008006" key="5">
    <source>
        <dbReference type="Google" id="ProtNLM"/>
    </source>
</evidence>
<dbReference type="PANTHER" id="PTHR36109:SF2">
    <property type="entry name" value="MEMBRANE PROTEIN"/>
    <property type="match status" value="1"/>
</dbReference>
<protein>
    <recommendedName>
        <fullName evidence="5">DUF3341 domain-containing protein</fullName>
    </recommendedName>
</protein>
<evidence type="ECO:0000256" key="1">
    <source>
        <dbReference type="SAM" id="MobiDB-lite"/>
    </source>
</evidence>
<proteinExistence type="predicted"/>
<feature type="compositionally biased region" description="Basic and acidic residues" evidence="1">
    <location>
        <begin position="194"/>
        <end position="211"/>
    </location>
</feature>
<feature type="compositionally biased region" description="Polar residues" evidence="1">
    <location>
        <begin position="164"/>
        <end position="177"/>
    </location>
</feature>
<feature type="transmembrane region" description="Helical" evidence="2">
    <location>
        <begin position="97"/>
        <end position="119"/>
    </location>
</feature>
<dbReference type="InterPro" id="IPR052948">
    <property type="entry name" value="Low_temp-induced_all0457"/>
</dbReference>
<feature type="transmembrane region" description="Helical" evidence="2">
    <location>
        <begin position="61"/>
        <end position="85"/>
    </location>
</feature>
<name>A0A7Y9T294_9BACT</name>
<feature type="region of interest" description="Disordered" evidence="1">
    <location>
        <begin position="162"/>
        <end position="219"/>
    </location>
</feature>
<comment type="caution">
    <text evidence="3">The sequence shown here is derived from an EMBL/GenBank/DDBJ whole genome shotgun (WGS) entry which is preliminary data.</text>
</comment>
<dbReference type="AlphaFoldDB" id="A0A7Y9T294"/>
<keyword evidence="2" id="KW-1133">Transmembrane helix</keyword>
<dbReference type="PANTHER" id="PTHR36109">
    <property type="entry name" value="MEMBRANE PROTEIN-RELATED"/>
    <property type="match status" value="1"/>
</dbReference>
<dbReference type="EMBL" id="JACCCV010000001">
    <property type="protein sequence ID" value="NYF50921.1"/>
    <property type="molecule type" value="Genomic_DNA"/>
</dbReference>
<evidence type="ECO:0000313" key="4">
    <source>
        <dbReference type="Proteomes" id="UP000534186"/>
    </source>
</evidence>
<evidence type="ECO:0000256" key="2">
    <source>
        <dbReference type="SAM" id="Phobius"/>
    </source>
</evidence>
<sequence length="219" mass="21835">MSSKNTAVFGIYATPKTAESAVDHILAKGFQNSAISVLLPDDESTRAFAHEKHTKAPEGTATGVTAGGVIGGSLGLLAGIGALAIPGVGPLIAAGPIMASLAGLGIGGAVGGLVGALVGMGIPEYEAKRYEGAVKGGGTLLSIHCDTSDQIDTAKAALKETGATDISSTGEAGSKDTTGGRGTFGNLSDSEPIAARKIDNDPIDRERDLVAGDRTVTKY</sequence>
<keyword evidence="2" id="KW-0812">Transmembrane</keyword>